<protein>
    <submittedName>
        <fullName evidence="1">Uncharacterized protein</fullName>
    </submittedName>
</protein>
<reference evidence="1 2" key="1">
    <citation type="journal article" date="2023" name="Life. Sci Alliance">
        <title>Evolutionary insights into 3D genome organization and epigenetic landscape of Vigna mungo.</title>
        <authorList>
            <person name="Junaid A."/>
            <person name="Singh B."/>
            <person name="Bhatia S."/>
        </authorList>
    </citation>
    <scope>NUCLEOTIDE SEQUENCE [LARGE SCALE GENOMIC DNA]</scope>
    <source>
        <strain evidence="1">Urdbean</strain>
    </source>
</reference>
<gene>
    <name evidence="1" type="ORF">V8G54_007721</name>
</gene>
<sequence>MNFNNGVVTSGVSVQCEMPFKSRGMCAGYNQSKRNPYVRRLFVAIAIPLRSLIKPTSADLTASVRNTASGVDSKLRKTCWSGSIEDLNFTGLSSMNINQPIV</sequence>
<dbReference type="AlphaFoldDB" id="A0AAQ3P278"/>
<evidence type="ECO:0000313" key="2">
    <source>
        <dbReference type="Proteomes" id="UP001374535"/>
    </source>
</evidence>
<name>A0AAQ3P278_VIGMU</name>
<evidence type="ECO:0000313" key="1">
    <source>
        <dbReference type="EMBL" id="WVZ20399.1"/>
    </source>
</evidence>
<keyword evidence="2" id="KW-1185">Reference proteome</keyword>
<dbReference type="EMBL" id="CP144699">
    <property type="protein sequence ID" value="WVZ20399.1"/>
    <property type="molecule type" value="Genomic_DNA"/>
</dbReference>
<organism evidence="1 2">
    <name type="scientific">Vigna mungo</name>
    <name type="common">Black gram</name>
    <name type="synonym">Phaseolus mungo</name>
    <dbReference type="NCBI Taxonomy" id="3915"/>
    <lineage>
        <taxon>Eukaryota</taxon>
        <taxon>Viridiplantae</taxon>
        <taxon>Streptophyta</taxon>
        <taxon>Embryophyta</taxon>
        <taxon>Tracheophyta</taxon>
        <taxon>Spermatophyta</taxon>
        <taxon>Magnoliopsida</taxon>
        <taxon>eudicotyledons</taxon>
        <taxon>Gunneridae</taxon>
        <taxon>Pentapetalae</taxon>
        <taxon>rosids</taxon>
        <taxon>fabids</taxon>
        <taxon>Fabales</taxon>
        <taxon>Fabaceae</taxon>
        <taxon>Papilionoideae</taxon>
        <taxon>50 kb inversion clade</taxon>
        <taxon>NPAAA clade</taxon>
        <taxon>indigoferoid/millettioid clade</taxon>
        <taxon>Phaseoleae</taxon>
        <taxon>Vigna</taxon>
    </lineage>
</organism>
<accession>A0AAQ3P278</accession>
<dbReference type="Proteomes" id="UP001374535">
    <property type="component" value="Chromosome 2"/>
</dbReference>
<proteinExistence type="predicted"/>